<keyword evidence="2" id="KW-1185">Reference proteome</keyword>
<proteinExistence type="predicted"/>
<name>A0ABY5U329_LACSH</name>
<evidence type="ECO:0000313" key="2">
    <source>
        <dbReference type="Proteomes" id="UP001058650"/>
    </source>
</evidence>
<accession>A0ABY5U329</accession>
<dbReference type="Proteomes" id="UP001058650">
    <property type="component" value="Chromosome"/>
</dbReference>
<dbReference type="RefSeq" id="WP_132219514.1">
    <property type="nucleotide sequence ID" value="NZ_CP103866.1"/>
</dbReference>
<organism evidence="1 2">
    <name type="scientific">Laceyella sacchari</name>
    <name type="common">Thermoactinomyces thalpophilus</name>
    <dbReference type="NCBI Taxonomy" id="37482"/>
    <lineage>
        <taxon>Bacteria</taxon>
        <taxon>Bacillati</taxon>
        <taxon>Bacillota</taxon>
        <taxon>Bacilli</taxon>
        <taxon>Bacillales</taxon>
        <taxon>Thermoactinomycetaceae</taxon>
        <taxon>Laceyella</taxon>
    </lineage>
</organism>
<protein>
    <submittedName>
        <fullName evidence="1">Uncharacterized protein</fullName>
    </submittedName>
</protein>
<gene>
    <name evidence="1" type="ORF">NYR52_02360</name>
</gene>
<evidence type="ECO:0000313" key="1">
    <source>
        <dbReference type="EMBL" id="UWE04029.1"/>
    </source>
</evidence>
<reference evidence="1" key="1">
    <citation type="submission" date="2022-08" db="EMBL/GenBank/DDBJ databases">
        <title>The complete genome sequence of the thermophilic bacterium Laceyella sacchari FBKL4.010 reveals the basis for tetramethylpyrazine biosynthesis in Moutai-flavor Daqu.</title>
        <authorList>
            <person name="Li D."/>
            <person name="Huang W."/>
            <person name="Wang C."/>
            <person name="Qiu S."/>
        </authorList>
    </citation>
    <scope>NUCLEOTIDE SEQUENCE</scope>
    <source>
        <strain evidence="1">FBKL4.014</strain>
    </source>
</reference>
<sequence length="60" mass="6100">MKGQLLFVNNQLKPLEASSIAGLTKGVILRNVLIIVNAGHSGQKGACGDRAAIGVSVSSP</sequence>
<dbReference type="EMBL" id="CP103866">
    <property type="protein sequence ID" value="UWE04029.1"/>
    <property type="molecule type" value="Genomic_DNA"/>
</dbReference>